<protein>
    <submittedName>
        <fullName evidence="1">Uncharacterized protein</fullName>
    </submittedName>
</protein>
<name>A0A4S2F0F4_PARDI</name>
<evidence type="ECO:0000313" key="1">
    <source>
        <dbReference type="EMBL" id="TGY62338.1"/>
    </source>
</evidence>
<evidence type="ECO:0000313" key="2">
    <source>
        <dbReference type="Proteomes" id="UP000310032"/>
    </source>
</evidence>
<dbReference type="Proteomes" id="UP000310032">
    <property type="component" value="Unassembled WGS sequence"/>
</dbReference>
<proteinExistence type="predicted"/>
<dbReference type="RefSeq" id="WP_135958736.1">
    <property type="nucleotide sequence ID" value="NZ_SRYM01000004.1"/>
</dbReference>
<accession>A0A4S2F0F4</accession>
<dbReference type="EMBL" id="SRYM01000004">
    <property type="protein sequence ID" value="TGY62338.1"/>
    <property type="molecule type" value="Genomic_DNA"/>
</dbReference>
<comment type="caution">
    <text evidence="1">The sequence shown here is derived from an EMBL/GenBank/DDBJ whole genome shotgun (WGS) entry which is preliminary data.</text>
</comment>
<reference evidence="1 2" key="1">
    <citation type="submission" date="2019-04" db="EMBL/GenBank/DDBJ databases">
        <title>Microbes associate with the intestines of laboratory mice.</title>
        <authorList>
            <person name="Navarre W."/>
            <person name="Wong E."/>
            <person name="Huang K."/>
            <person name="Tropini C."/>
            <person name="Ng K."/>
            <person name="Yu B."/>
        </authorList>
    </citation>
    <scope>NUCLEOTIDE SEQUENCE [LARGE SCALE GENOMIC DNA]</scope>
    <source>
        <strain evidence="1 2">NM39_I3</strain>
    </source>
</reference>
<dbReference type="AlphaFoldDB" id="A0A4S2F0F4"/>
<sequence length="402" mass="48198">MGKLDDIRLTVLYIEYKNFFIDILSRFYNFEKCDVYHYGEILNIDELCLNNALNWDIYLIEFFGRGRVNWKYLSKNRCLQCTVELLDEYYDCWEWNMLSSNEGIFWTELMINKYKSKLNWDLLSLNKSLPWSIDFINRYIDRFNWANLSANPSLPWSDHLLKYYEDLWDWNLISSNPSLPWTDDLIIKYIDRLNWAGLSMNPSLPWSLEFIRKYECNWIWGYSSDWLMTDNIGLCGNSGIHWNEELIEIFDDFIDWGELSLNTGDMWNECLIDKYLSKLHWEDCWWPSSGMGGLSSNPSLPWSLDFVDKYGPYLNIKEICTNVSFPWQEEDFRNNNGKIINDCGKSYWKLLSMNEGLPWSINVLYDNRCWFDWTLIKENAKVYDKCLSVLEKEKIKFLLDLA</sequence>
<organism evidence="1 2">
    <name type="scientific">Parabacteroides distasonis</name>
    <dbReference type="NCBI Taxonomy" id="823"/>
    <lineage>
        <taxon>Bacteria</taxon>
        <taxon>Pseudomonadati</taxon>
        <taxon>Bacteroidota</taxon>
        <taxon>Bacteroidia</taxon>
        <taxon>Bacteroidales</taxon>
        <taxon>Tannerellaceae</taxon>
        <taxon>Parabacteroides</taxon>
    </lineage>
</organism>
<gene>
    <name evidence="1" type="ORF">E5342_02285</name>
</gene>